<dbReference type="SUPFAM" id="SSF56935">
    <property type="entry name" value="Porins"/>
    <property type="match status" value="1"/>
</dbReference>
<accession>A0A3D9B978</accession>
<proteinExistence type="predicted"/>
<reference evidence="1 2" key="1">
    <citation type="submission" date="2018-06" db="EMBL/GenBank/DDBJ databases">
        <title>Novel Chryseobacterium species.</title>
        <authorList>
            <person name="Newman J."/>
            <person name="Hugo C."/>
            <person name="Oosthuizen L."/>
            <person name="Charimba G."/>
        </authorList>
    </citation>
    <scope>NUCLEOTIDE SEQUENCE [LARGE SCALE GENOMIC DNA]</scope>
    <source>
        <strain evidence="1 2">7_F195</strain>
    </source>
</reference>
<gene>
    <name evidence="1" type="ORF">DRF67_01605</name>
</gene>
<dbReference type="InterPro" id="IPR045748">
    <property type="entry name" value="DcaP"/>
</dbReference>
<dbReference type="RefSeq" id="WP_115926076.1">
    <property type="nucleotide sequence ID" value="NZ_QNVV01000001.1"/>
</dbReference>
<dbReference type="Proteomes" id="UP000256257">
    <property type="component" value="Unassembled WGS sequence"/>
</dbReference>
<protein>
    <recommendedName>
        <fullName evidence="3">Porin</fullName>
    </recommendedName>
</protein>
<organism evidence="1 2">
    <name type="scientific">Chryseobacterium pennipullorum</name>
    <dbReference type="NCBI Taxonomy" id="2258963"/>
    <lineage>
        <taxon>Bacteria</taxon>
        <taxon>Pseudomonadati</taxon>
        <taxon>Bacteroidota</taxon>
        <taxon>Flavobacteriia</taxon>
        <taxon>Flavobacteriales</taxon>
        <taxon>Weeksellaceae</taxon>
        <taxon>Chryseobacterium group</taxon>
        <taxon>Chryseobacterium</taxon>
    </lineage>
</organism>
<sequence length="395" mass="44373">MTKKKQKGLMASFILVSLLKVNGQIKISSRQSESIPEASGDSWSTYVKGFIQADAMFDFQEMAFKDGFSAPSIQIPQNSSASSNFSIKQSQIGLGIKKTDSEGNSGLSAYVEIDFLGPNGTTAPRFRHGYIQWKNVLIGQTWSNFSDFDIFPNIFDFVGPNGVMFARTIQVRYSTPLSQKEKLSISLEDPNGISIFLPNHAPNWKKKSLLPVFTAVYRYGNERDYYKLGAIVSPISYEIKDDSENSENNMTMGFGGMVSGKIYSGKLNNFRFQSSYGKGYSNYNAVLNGEKYDAVPDMANNRLVTLSLFNIVGIYEHWWSPKWSSVVYYSYSQLGREEFVPDTMTHTFQNLGINLAYQPFKKLRLGIEGTHGRVKNFGRQKANATRIQLSTSLSF</sequence>
<dbReference type="Pfam" id="PF19577">
    <property type="entry name" value="DcaP"/>
    <property type="match status" value="1"/>
</dbReference>
<dbReference type="OrthoDB" id="790324at2"/>
<keyword evidence="2" id="KW-1185">Reference proteome</keyword>
<dbReference type="AlphaFoldDB" id="A0A3D9B978"/>
<evidence type="ECO:0008006" key="3">
    <source>
        <dbReference type="Google" id="ProtNLM"/>
    </source>
</evidence>
<name>A0A3D9B978_9FLAO</name>
<comment type="caution">
    <text evidence="1">The sequence shown here is derived from an EMBL/GenBank/DDBJ whole genome shotgun (WGS) entry which is preliminary data.</text>
</comment>
<dbReference type="EMBL" id="QNVV01000001">
    <property type="protein sequence ID" value="REC50250.1"/>
    <property type="molecule type" value="Genomic_DNA"/>
</dbReference>
<evidence type="ECO:0000313" key="1">
    <source>
        <dbReference type="EMBL" id="REC50250.1"/>
    </source>
</evidence>
<evidence type="ECO:0000313" key="2">
    <source>
        <dbReference type="Proteomes" id="UP000256257"/>
    </source>
</evidence>